<dbReference type="AlphaFoldDB" id="A0A0D2MQK6"/>
<evidence type="ECO:0000259" key="16">
    <source>
        <dbReference type="Pfam" id="PF02887"/>
    </source>
</evidence>
<dbReference type="Gene3D" id="3.40.1380.20">
    <property type="entry name" value="Pyruvate kinase, C-terminal domain"/>
    <property type="match status" value="2"/>
</dbReference>
<dbReference type="Pfam" id="PF02887">
    <property type="entry name" value="PK_C"/>
    <property type="match status" value="2"/>
</dbReference>
<sequence>MLRGNLAPFLKGIMVARGDLAMEIPPEKVALAQKMMINKCQLAGKVIICATQMMESMIENPYPARAEMTDVANAVFDGTDAVMLSGETANGKHPALVVRTMSDIVATSELGVSYYEQFHSIRYNNAAREFVSPQEALLSGVSKAAISFCTDANGDGIIELSEGCLAVVLTEDGRAAQLVAKYRPPCPVIAVSTNGRALRSLASTFGVIPLKIDSFDVGPARAVRLGIEHALSRGLAVDGIKVLAVTGGATVAPADEAPVVTVEYLGMRAMSFLHRRADQHTPYSSPFCRHTTYCNQDVHIGVESIVSPSRPHHRATKIVATIGPATADAAAMAKLVDAGVDVARFNDENLWLLSTWRTVVQEKAKAARAELGLTHLLSDETMMRGMWVSIRGHEIRSAKLEGDQPVDLEAGEEVVVQGLTEVEYFGEWRGGRPAGGGPVTMGISYQNVGEAVSMGDTILVDDGNLKLQVVDIQGPTRVVGKALSAHALQELALLHIPGAHKGGAQSLLPRDLEDLKLAADYSADYVSVPFVRSAADVQQVRTVLDGYGAPSTKIIAQIDCTDAIRNFDEIIGVSDGIMVSRTNLGMDAGASKVPLAQKWLIQKANLAGKPAFVMEGMATNIRPSRPEITDVVNSVYDGADGIVLMQETSCGRFADVCVRTTSQIICDAEAGMSNSANYGFIRQELLANTHTPGHRCLNIHGALLSQNFTPKPMSLLEAQASNAAKAIIDMAGSVIAVITETTQPVRLVAKYKPGVPLLVVTNKPRVATQCALLHGAVPVVVRADLDTSSNKIIESVGARASSLI</sequence>
<feature type="domain" description="Pyruvate kinase C-terminal" evidence="16">
    <location>
        <begin position="167"/>
        <end position="248"/>
    </location>
</feature>
<dbReference type="STRING" id="145388.A0A0D2MQK6"/>
<dbReference type="GO" id="GO:0030955">
    <property type="term" value="F:potassium ion binding"/>
    <property type="evidence" value="ECO:0007669"/>
    <property type="project" value="InterPro"/>
</dbReference>
<comment type="similarity">
    <text evidence="3 14">Belongs to the pyruvate kinase family.</text>
</comment>
<dbReference type="Proteomes" id="UP000054498">
    <property type="component" value="Unassembled WGS sequence"/>
</dbReference>
<evidence type="ECO:0000259" key="15">
    <source>
        <dbReference type="Pfam" id="PF00224"/>
    </source>
</evidence>
<evidence type="ECO:0000256" key="9">
    <source>
        <dbReference type="ARBA" id="ARBA00022840"/>
    </source>
</evidence>
<comment type="cofactor">
    <cofactor evidence="1">
        <name>K(+)</name>
        <dbReference type="ChEBI" id="CHEBI:29103"/>
    </cofactor>
</comment>
<dbReference type="UniPathway" id="UPA00109">
    <property type="reaction ID" value="UER00188"/>
</dbReference>
<dbReference type="GO" id="GO:0005524">
    <property type="term" value="F:ATP binding"/>
    <property type="evidence" value="ECO:0007669"/>
    <property type="project" value="UniProtKB-KW"/>
</dbReference>
<keyword evidence="10 14" id="KW-0460">Magnesium</keyword>
<dbReference type="InterPro" id="IPR015795">
    <property type="entry name" value="Pyrv_Knase_C"/>
</dbReference>
<dbReference type="SUPFAM" id="SSF52935">
    <property type="entry name" value="PK C-terminal domain-like"/>
    <property type="match status" value="2"/>
</dbReference>
<evidence type="ECO:0000256" key="10">
    <source>
        <dbReference type="ARBA" id="ARBA00022842"/>
    </source>
</evidence>
<evidence type="ECO:0000256" key="7">
    <source>
        <dbReference type="ARBA" id="ARBA00022741"/>
    </source>
</evidence>
<dbReference type="SUPFAM" id="SSF51621">
    <property type="entry name" value="Phosphoenolpyruvate/pyruvate domain"/>
    <property type="match status" value="2"/>
</dbReference>
<reference evidence="17 18" key="1">
    <citation type="journal article" date="2013" name="BMC Genomics">
        <title>Reconstruction of the lipid metabolism for the microalga Monoraphidium neglectum from its genome sequence reveals characteristics suitable for biofuel production.</title>
        <authorList>
            <person name="Bogen C."/>
            <person name="Al-Dilaimi A."/>
            <person name="Albersmeier A."/>
            <person name="Wichmann J."/>
            <person name="Grundmann M."/>
            <person name="Rupp O."/>
            <person name="Lauersen K.J."/>
            <person name="Blifernez-Klassen O."/>
            <person name="Kalinowski J."/>
            <person name="Goesmann A."/>
            <person name="Mussgnug J.H."/>
            <person name="Kruse O."/>
        </authorList>
    </citation>
    <scope>NUCLEOTIDE SEQUENCE [LARGE SCALE GENOMIC DNA]</scope>
    <source>
        <strain evidence="17 18">SAG 48.87</strain>
    </source>
</reference>
<evidence type="ECO:0000313" key="18">
    <source>
        <dbReference type="Proteomes" id="UP000054498"/>
    </source>
</evidence>
<dbReference type="InterPro" id="IPR015793">
    <property type="entry name" value="Pyrv_Knase_brl"/>
</dbReference>
<keyword evidence="12 17" id="KW-0670">Pyruvate</keyword>
<feature type="domain" description="Pyruvate kinase C-terminal" evidence="16">
    <location>
        <begin position="718"/>
        <end position="794"/>
    </location>
</feature>
<dbReference type="GO" id="GO:0016301">
    <property type="term" value="F:kinase activity"/>
    <property type="evidence" value="ECO:0007669"/>
    <property type="project" value="UniProtKB-KW"/>
</dbReference>
<keyword evidence="11 14" id="KW-0324">Glycolysis</keyword>
<gene>
    <name evidence="17" type="ORF">MNEG_5248</name>
</gene>
<dbReference type="InterPro" id="IPR036918">
    <property type="entry name" value="Pyrv_Knase_C_sf"/>
</dbReference>
<dbReference type="Gene3D" id="3.20.20.60">
    <property type="entry name" value="Phosphoenolpyruvate-binding domains"/>
    <property type="match status" value="2"/>
</dbReference>
<keyword evidence="8 14" id="KW-0418">Kinase</keyword>
<evidence type="ECO:0000256" key="13">
    <source>
        <dbReference type="ARBA" id="ARBA00048152"/>
    </source>
</evidence>
<keyword evidence="5 14" id="KW-0808">Transferase</keyword>
<keyword evidence="9" id="KW-0067">ATP-binding</keyword>
<accession>A0A0D2MQK6</accession>
<evidence type="ECO:0000256" key="12">
    <source>
        <dbReference type="ARBA" id="ARBA00023317"/>
    </source>
</evidence>
<dbReference type="Pfam" id="PF00224">
    <property type="entry name" value="PK"/>
    <property type="match status" value="2"/>
</dbReference>
<dbReference type="PRINTS" id="PR01050">
    <property type="entry name" value="PYRUVTKNASE"/>
</dbReference>
<comment type="pathway">
    <text evidence="2 14">Carbohydrate degradation; glycolysis; pyruvate from D-glyceraldehyde 3-phosphate: step 5/5.</text>
</comment>
<dbReference type="InterPro" id="IPR001697">
    <property type="entry name" value="Pyr_Knase"/>
</dbReference>
<keyword evidence="7" id="KW-0547">Nucleotide-binding</keyword>
<dbReference type="EMBL" id="KK100992">
    <property type="protein sequence ID" value="KIZ02707.1"/>
    <property type="molecule type" value="Genomic_DNA"/>
</dbReference>
<dbReference type="GeneID" id="25738125"/>
<dbReference type="KEGG" id="mng:MNEG_5248"/>
<evidence type="ECO:0000256" key="4">
    <source>
        <dbReference type="ARBA" id="ARBA00012142"/>
    </source>
</evidence>
<keyword evidence="18" id="KW-1185">Reference proteome</keyword>
<dbReference type="GO" id="GO:0000287">
    <property type="term" value="F:magnesium ion binding"/>
    <property type="evidence" value="ECO:0007669"/>
    <property type="project" value="InterPro"/>
</dbReference>
<proteinExistence type="inferred from homology"/>
<evidence type="ECO:0000256" key="1">
    <source>
        <dbReference type="ARBA" id="ARBA00001958"/>
    </source>
</evidence>
<evidence type="ECO:0000256" key="6">
    <source>
        <dbReference type="ARBA" id="ARBA00022723"/>
    </source>
</evidence>
<feature type="domain" description="Pyruvate kinase barrel" evidence="15">
    <location>
        <begin position="12"/>
        <end position="96"/>
    </location>
</feature>
<comment type="catalytic activity">
    <reaction evidence="13 14">
        <text>pyruvate + ATP = phosphoenolpyruvate + ADP + H(+)</text>
        <dbReference type="Rhea" id="RHEA:18157"/>
        <dbReference type="ChEBI" id="CHEBI:15361"/>
        <dbReference type="ChEBI" id="CHEBI:15378"/>
        <dbReference type="ChEBI" id="CHEBI:30616"/>
        <dbReference type="ChEBI" id="CHEBI:58702"/>
        <dbReference type="ChEBI" id="CHEBI:456216"/>
        <dbReference type="EC" id="2.7.1.40"/>
    </reaction>
</comment>
<evidence type="ECO:0000256" key="8">
    <source>
        <dbReference type="ARBA" id="ARBA00022777"/>
    </source>
</evidence>
<dbReference type="EC" id="2.7.1.40" evidence="4 14"/>
<name>A0A0D2MQK6_9CHLO</name>
<keyword evidence="6" id="KW-0479">Metal-binding</keyword>
<evidence type="ECO:0000256" key="3">
    <source>
        <dbReference type="ARBA" id="ARBA00008663"/>
    </source>
</evidence>
<dbReference type="InterPro" id="IPR011037">
    <property type="entry name" value="Pyrv_Knase-like_insert_dom_sf"/>
</dbReference>
<evidence type="ECO:0000256" key="11">
    <source>
        <dbReference type="ARBA" id="ARBA00023152"/>
    </source>
</evidence>
<dbReference type="PANTHER" id="PTHR11817">
    <property type="entry name" value="PYRUVATE KINASE"/>
    <property type="match status" value="1"/>
</dbReference>
<evidence type="ECO:0000256" key="14">
    <source>
        <dbReference type="RuleBase" id="RU000504"/>
    </source>
</evidence>
<evidence type="ECO:0000256" key="2">
    <source>
        <dbReference type="ARBA" id="ARBA00004997"/>
    </source>
</evidence>
<organism evidence="17 18">
    <name type="scientific">Monoraphidium neglectum</name>
    <dbReference type="NCBI Taxonomy" id="145388"/>
    <lineage>
        <taxon>Eukaryota</taxon>
        <taxon>Viridiplantae</taxon>
        <taxon>Chlorophyta</taxon>
        <taxon>core chlorophytes</taxon>
        <taxon>Chlorophyceae</taxon>
        <taxon>CS clade</taxon>
        <taxon>Sphaeropleales</taxon>
        <taxon>Selenastraceae</taxon>
        <taxon>Monoraphidium</taxon>
    </lineage>
</organism>
<feature type="domain" description="Pyruvate kinase barrel" evidence="15">
    <location>
        <begin position="314"/>
        <end position="654"/>
    </location>
</feature>
<dbReference type="SUPFAM" id="SSF50800">
    <property type="entry name" value="PK beta-barrel domain-like"/>
    <property type="match status" value="1"/>
</dbReference>
<dbReference type="GO" id="GO:0004743">
    <property type="term" value="F:pyruvate kinase activity"/>
    <property type="evidence" value="ECO:0007669"/>
    <property type="project" value="UniProtKB-EC"/>
</dbReference>
<evidence type="ECO:0000313" key="17">
    <source>
        <dbReference type="EMBL" id="KIZ02707.1"/>
    </source>
</evidence>
<dbReference type="InterPro" id="IPR015806">
    <property type="entry name" value="Pyrv_Knase_insert_dom_sf"/>
</dbReference>
<dbReference type="RefSeq" id="XP_013901726.1">
    <property type="nucleotide sequence ID" value="XM_014046272.1"/>
</dbReference>
<dbReference type="InterPro" id="IPR015813">
    <property type="entry name" value="Pyrv/PenolPyrv_kinase-like_dom"/>
</dbReference>
<dbReference type="InterPro" id="IPR040442">
    <property type="entry name" value="Pyrv_kinase-like_dom_sf"/>
</dbReference>
<evidence type="ECO:0000256" key="5">
    <source>
        <dbReference type="ARBA" id="ARBA00022679"/>
    </source>
</evidence>
<dbReference type="OrthoDB" id="108365at2759"/>
<dbReference type="Gene3D" id="2.40.33.10">
    <property type="entry name" value="PK beta-barrel domain-like"/>
    <property type="match status" value="1"/>
</dbReference>
<protein>
    <recommendedName>
        <fullName evidence="4 14">Pyruvate kinase</fullName>
        <ecNumber evidence="4 14">2.7.1.40</ecNumber>
    </recommendedName>
</protein>